<proteinExistence type="inferred from homology"/>
<evidence type="ECO:0000256" key="4">
    <source>
        <dbReference type="SAM" id="MobiDB-lite"/>
    </source>
</evidence>
<dbReference type="Pfam" id="PF05903">
    <property type="entry name" value="Peptidase_C97"/>
    <property type="match status" value="1"/>
</dbReference>
<organism evidence="6 7">
    <name type="scientific">Prorocentrum cordatum</name>
    <dbReference type="NCBI Taxonomy" id="2364126"/>
    <lineage>
        <taxon>Eukaryota</taxon>
        <taxon>Sar</taxon>
        <taxon>Alveolata</taxon>
        <taxon>Dinophyceae</taxon>
        <taxon>Prorocentrales</taxon>
        <taxon>Prorocentraceae</taxon>
        <taxon>Prorocentrum</taxon>
    </lineage>
</organism>
<dbReference type="InterPro" id="IPR042266">
    <property type="entry name" value="PPPDE_sf"/>
</dbReference>
<comment type="similarity">
    <text evidence="1">Belongs to the DeSI family.</text>
</comment>
<evidence type="ECO:0000313" key="7">
    <source>
        <dbReference type="Proteomes" id="UP001189429"/>
    </source>
</evidence>
<dbReference type="EMBL" id="CAUYUJ010016095">
    <property type="protein sequence ID" value="CAK0861815.1"/>
    <property type="molecule type" value="Genomic_DNA"/>
</dbReference>
<comment type="caution">
    <text evidence="6">The sequence shown here is derived from an EMBL/GenBank/DDBJ whole genome shotgun (WGS) entry which is preliminary data.</text>
</comment>
<name>A0ABN9UPD5_9DINO</name>
<keyword evidence="2" id="KW-0645">Protease</keyword>
<keyword evidence="7" id="KW-1185">Reference proteome</keyword>
<sequence length="232" mass="24929">MGNAVQRLCPRRFGGSPEAREPFRDSEAGAPGMSTSRERVPVNTVQLVVSSIGPGAYHSSVVVNGEEYSFSDGGIQTAPGFASHTAMAEQQGKENKPQVIDFGKSHYSGSSLRAKIERYFLPGTYDLLRKNCNSFSDVALFYLVHKRMDGKYRSMEKLGSSFSGLVQGFSGGKYTPNPKAADFDIEQVIKEIDPEKVWSTPGHATGGAVLTDPGAMREARLAALSRADGSAA</sequence>
<dbReference type="Proteomes" id="UP001189429">
    <property type="component" value="Unassembled WGS sequence"/>
</dbReference>
<evidence type="ECO:0000259" key="5">
    <source>
        <dbReference type="PROSITE" id="PS51858"/>
    </source>
</evidence>
<evidence type="ECO:0000313" key="6">
    <source>
        <dbReference type="EMBL" id="CAK0861815.1"/>
    </source>
</evidence>
<evidence type="ECO:0000256" key="2">
    <source>
        <dbReference type="ARBA" id="ARBA00022670"/>
    </source>
</evidence>
<dbReference type="InterPro" id="IPR008580">
    <property type="entry name" value="PPPDE_dom"/>
</dbReference>
<keyword evidence="3" id="KW-0378">Hydrolase</keyword>
<feature type="compositionally biased region" description="Basic and acidic residues" evidence="4">
    <location>
        <begin position="18"/>
        <end position="27"/>
    </location>
</feature>
<protein>
    <recommendedName>
        <fullName evidence="5">PPPDE domain-containing protein</fullName>
    </recommendedName>
</protein>
<evidence type="ECO:0000256" key="3">
    <source>
        <dbReference type="ARBA" id="ARBA00022801"/>
    </source>
</evidence>
<dbReference type="SMART" id="SM01179">
    <property type="entry name" value="DUF862"/>
    <property type="match status" value="1"/>
</dbReference>
<gene>
    <name evidence="6" type="ORF">PCOR1329_LOCUS50375</name>
</gene>
<accession>A0ABN9UPD5</accession>
<feature type="domain" description="PPPDE" evidence="5">
    <location>
        <begin position="43"/>
        <end position="161"/>
    </location>
</feature>
<reference evidence="6" key="1">
    <citation type="submission" date="2023-10" db="EMBL/GenBank/DDBJ databases">
        <authorList>
            <person name="Chen Y."/>
            <person name="Shah S."/>
            <person name="Dougan E. K."/>
            <person name="Thang M."/>
            <person name="Chan C."/>
        </authorList>
    </citation>
    <scope>NUCLEOTIDE SEQUENCE [LARGE SCALE GENOMIC DNA]</scope>
</reference>
<dbReference type="Gene3D" id="3.90.1720.30">
    <property type="entry name" value="PPPDE domains"/>
    <property type="match status" value="1"/>
</dbReference>
<dbReference type="PROSITE" id="PS51858">
    <property type="entry name" value="PPPDE"/>
    <property type="match status" value="1"/>
</dbReference>
<dbReference type="PANTHER" id="PTHR12378">
    <property type="entry name" value="DESUMOYLATING ISOPEPTIDASE"/>
    <property type="match status" value="1"/>
</dbReference>
<feature type="region of interest" description="Disordered" evidence="4">
    <location>
        <begin position="1"/>
        <end position="39"/>
    </location>
</feature>
<evidence type="ECO:0000256" key="1">
    <source>
        <dbReference type="ARBA" id="ARBA00008140"/>
    </source>
</evidence>